<keyword evidence="3" id="KW-1185">Reference proteome</keyword>
<dbReference type="InterPro" id="IPR012347">
    <property type="entry name" value="Ferritin-like"/>
</dbReference>
<dbReference type="Proteomes" id="UP001168620">
    <property type="component" value="Unassembled WGS sequence"/>
</dbReference>
<dbReference type="EMBL" id="JAUHJQ010000036">
    <property type="protein sequence ID" value="MDN4175867.1"/>
    <property type="molecule type" value="Genomic_DNA"/>
</dbReference>
<organism evidence="2 3">
    <name type="scientific">Nocardioides oceani</name>
    <dbReference type="NCBI Taxonomy" id="3058369"/>
    <lineage>
        <taxon>Bacteria</taxon>
        <taxon>Bacillati</taxon>
        <taxon>Actinomycetota</taxon>
        <taxon>Actinomycetes</taxon>
        <taxon>Propionibacteriales</taxon>
        <taxon>Nocardioidaceae</taxon>
        <taxon>Nocardioides</taxon>
    </lineage>
</organism>
<dbReference type="Gene3D" id="1.20.1260.10">
    <property type="match status" value="1"/>
</dbReference>
<proteinExistence type="predicted"/>
<dbReference type="InterPro" id="IPR005183">
    <property type="entry name" value="DUF305_CopM-like"/>
</dbReference>
<feature type="domain" description="DUF305" evidence="1">
    <location>
        <begin position="16"/>
        <end position="83"/>
    </location>
</feature>
<name>A0ABT8FMH4_9ACTN</name>
<comment type="caution">
    <text evidence="2">The sequence shown here is derived from an EMBL/GenBank/DDBJ whole genome shotgun (WGS) entry which is preliminary data.</text>
</comment>
<sequence>MGSLKRAAAKASEIVTPASDAAAADLGEPSAADATWAAIMIPHHESGIQMARMAATNAATEALRNAAKASVADQESDLPELHKIIRAAGKDPDAAS</sequence>
<evidence type="ECO:0000259" key="1">
    <source>
        <dbReference type="Pfam" id="PF03713"/>
    </source>
</evidence>
<dbReference type="Pfam" id="PF03713">
    <property type="entry name" value="DUF305"/>
    <property type="match status" value="1"/>
</dbReference>
<accession>A0ABT8FMH4</accession>
<evidence type="ECO:0000313" key="2">
    <source>
        <dbReference type="EMBL" id="MDN4175867.1"/>
    </source>
</evidence>
<gene>
    <name evidence="2" type="ORF">QWY28_23120</name>
</gene>
<dbReference type="RefSeq" id="WP_300955275.1">
    <property type="nucleotide sequence ID" value="NZ_JAUHJQ010000036.1"/>
</dbReference>
<evidence type="ECO:0000313" key="3">
    <source>
        <dbReference type="Proteomes" id="UP001168620"/>
    </source>
</evidence>
<reference evidence="2" key="1">
    <citation type="submission" date="2023-06" db="EMBL/GenBank/DDBJ databases">
        <title>Draft genome sequence of Nocardioides sp. SOB77.</title>
        <authorList>
            <person name="Zhang G."/>
        </authorList>
    </citation>
    <scope>NUCLEOTIDE SEQUENCE</scope>
    <source>
        <strain evidence="2">SOB77</strain>
    </source>
</reference>
<protein>
    <submittedName>
        <fullName evidence="2">DUF305 domain-containing protein</fullName>
    </submittedName>
</protein>